<dbReference type="RefSeq" id="WP_168051801.1">
    <property type="nucleotide sequence ID" value="NZ_JAAOZT010000001.1"/>
</dbReference>
<dbReference type="Pfam" id="PF09722">
    <property type="entry name" value="Xre_MbcA_ParS_C"/>
    <property type="match status" value="1"/>
</dbReference>
<gene>
    <name evidence="2" type="ORF">HNR39_002268</name>
</gene>
<name>A0A840RRX5_9BURK</name>
<proteinExistence type="predicted"/>
<evidence type="ECO:0000259" key="1">
    <source>
        <dbReference type="Pfam" id="PF09722"/>
    </source>
</evidence>
<keyword evidence="3" id="KW-1185">Reference proteome</keyword>
<organism evidence="2 3">
    <name type="scientific">Glaciimonas immobilis</name>
    <dbReference type="NCBI Taxonomy" id="728004"/>
    <lineage>
        <taxon>Bacteria</taxon>
        <taxon>Pseudomonadati</taxon>
        <taxon>Pseudomonadota</taxon>
        <taxon>Betaproteobacteria</taxon>
        <taxon>Burkholderiales</taxon>
        <taxon>Oxalobacteraceae</taxon>
        <taxon>Glaciimonas</taxon>
    </lineage>
</organism>
<dbReference type="AlphaFoldDB" id="A0A840RRX5"/>
<feature type="domain" description="Antitoxin Xre/MbcA/ParS-like toxin-binding" evidence="1">
    <location>
        <begin position="86"/>
        <end position="130"/>
    </location>
</feature>
<reference evidence="2 3" key="1">
    <citation type="submission" date="2020-08" db="EMBL/GenBank/DDBJ databases">
        <title>Genomic Encyclopedia of Type Strains, Phase IV (KMG-IV): sequencing the most valuable type-strain genomes for metagenomic binning, comparative biology and taxonomic classification.</title>
        <authorList>
            <person name="Goeker M."/>
        </authorList>
    </citation>
    <scope>NUCLEOTIDE SEQUENCE [LARGE SCALE GENOMIC DNA]</scope>
    <source>
        <strain evidence="2 3">DSM 23240</strain>
    </source>
</reference>
<evidence type="ECO:0000313" key="3">
    <source>
        <dbReference type="Proteomes" id="UP000571084"/>
    </source>
</evidence>
<comment type="caution">
    <text evidence="2">The sequence shown here is derived from an EMBL/GenBank/DDBJ whole genome shotgun (WGS) entry which is preliminary data.</text>
</comment>
<dbReference type="Proteomes" id="UP000571084">
    <property type="component" value="Unassembled WGS sequence"/>
</dbReference>
<accession>A0A840RRX5</accession>
<dbReference type="EMBL" id="JACHHQ010000004">
    <property type="protein sequence ID" value="MBB5200433.1"/>
    <property type="molecule type" value="Genomic_DNA"/>
</dbReference>
<sequence>MPNRNNARTGEAFWRCSSRRCHTKTRANYDRDSIGDTVSAAEPSDCKIDSAISSATSSATSSAIREVKFEDRNRTEAIVRRTVIEFGNKEAAIKWLQAKKVGLRGYGDTPLEAIKSVLGCTLVDALLDQRFET</sequence>
<protein>
    <recommendedName>
        <fullName evidence="1">Antitoxin Xre/MbcA/ParS-like toxin-binding domain-containing protein</fullName>
    </recommendedName>
</protein>
<dbReference type="InterPro" id="IPR024467">
    <property type="entry name" value="Xre/MbcA/ParS-like_toxin-bd"/>
</dbReference>
<evidence type="ECO:0000313" key="2">
    <source>
        <dbReference type="EMBL" id="MBB5200433.1"/>
    </source>
</evidence>